<dbReference type="EMBL" id="CAADFY010000007">
    <property type="protein sequence ID" value="VFK52323.1"/>
    <property type="molecule type" value="Genomic_DNA"/>
</dbReference>
<organism evidence="2">
    <name type="scientific">Candidatus Kentrum sp. TUN</name>
    <dbReference type="NCBI Taxonomy" id="2126343"/>
    <lineage>
        <taxon>Bacteria</taxon>
        <taxon>Pseudomonadati</taxon>
        <taxon>Pseudomonadota</taxon>
        <taxon>Gammaproteobacteria</taxon>
        <taxon>Candidatus Kentrum</taxon>
    </lineage>
</organism>
<name>A0A450ZG70_9GAMM</name>
<gene>
    <name evidence="2" type="ORF">BECKTUN1418E_GA0071001_100924</name>
    <name evidence="1" type="ORF">BECKTUN1418F_GA0071002_100724</name>
</gene>
<reference evidence="2" key="1">
    <citation type="submission" date="2019-02" db="EMBL/GenBank/DDBJ databases">
        <authorList>
            <person name="Gruber-Vodicka R. H."/>
            <person name="Seah K. B. B."/>
        </authorList>
    </citation>
    <scope>NUCLEOTIDE SEQUENCE</scope>
    <source>
        <strain evidence="2">BECK_BY2</strain>
        <strain evidence="1">BECK_BY3</strain>
    </source>
</reference>
<evidence type="ECO:0000313" key="1">
    <source>
        <dbReference type="EMBL" id="VFK52323.1"/>
    </source>
</evidence>
<evidence type="ECO:0000313" key="2">
    <source>
        <dbReference type="EMBL" id="VFK52757.1"/>
    </source>
</evidence>
<sequence>MVLVMSIPGFTDIVIEYCVFIGDVHKDIAIGIADSGRKDPLYEGEFTNASHS</sequence>
<protein>
    <submittedName>
        <fullName evidence="2">Uncharacterized protein</fullName>
    </submittedName>
</protein>
<accession>A0A450ZG70</accession>
<dbReference type="EMBL" id="CAADFV010000009">
    <property type="protein sequence ID" value="VFK52757.1"/>
    <property type="molecule type" value="Genomic_DNA"/>
</dbReference>
<proteinExistence type="predicted"/>
<dbReference type="AlphaFoldDB" id="A0A450ZG70"/>